<dbReference type="GO" id="GO:0046872">
    <property type="term" value="F:metal ion binding"/>
    <property type="evidence" value="ECO:0007669"/>
    <property type="project" value="InterPro"/>
</dbReference>
<dbReference type="InterPro" id="IPR011249">
    <property type="entry name" value="Metalloenz_LuxS/M16"/>
</dbReference>
<evidence type="ECO:0000259" key="2">
    <source>
        <dbReference type="Pfam" id="PF05193"/>
    </source>
</evidence>
<dbReference type="Proteomes" id="UP000282985">
    <property type="component" value="Unassembled WGS sequence"/>
</dbReference>
<dbReference type="AlphaFoldDB" id="A0A434AVZ3"/>
<dbReference type="Gene3D" id="2.50.20.10">
    <property type="entry name" value="Lipoprotein localisation LolA/LolB/LppX"/>
    <property type="match status" value="1"/>
</dbReference>
<comment type="caution">
    <text evidence="3">The sequence shown here is derived from an EMBL/GenBank/DDBJ whole genome shotgun (WGS) entry which is preliminary data.</text>
</comment>
<organism evidence="3 4">
    <name type="scientific">Ancylomarina longa</name>
    <dbReference type="NCBI Taxonomy" id="2487017"/>
    <lineage>
        <taxon>Bacteria</taxon>
        <taxon>Pseudomonadati</taxon>
        <taxon>Bacteroidota</taxon>
        <taxon>Bacteroidia</taxon>
        <taxon>Marinilabiliales</taxon>
        <taxon>Marinifilaceae</taxon>
        <taxon>Ancylomarina</taxon>
    </lineage>
</organism>
<feature type="signal peptide" evidence="1">
    <location>
        <begin position="1"/>
        <end position="22"/>
    </location>
</feature>
<gene>
    <name evidence="3" type="ORF">DLK05_07335</name>
</gene>
<dbReference type="RefSeq" id="WP_127343340.1">
    <property type="nucleotide sequence ID" value="NZ_RJJX01000007.1"/>
</dbReference>
<dbReference type="InterPro" id="IPR007863">
    <property type="entry name" value="Peptidase_M16_C"/>
</dbReference>
<dbReference type="PANTHER" id="PTHR11851">
    <property type="entry name" value="METALLOPROTEASE"/>
    <property type="match status" value="1"/>
</dbReference>
<dbReference type="InterPro" id="IPR050361">
    <property type="entry name" value="MPP/UQCRC_Complex"/>
</dbReference>
<dbReference type="Pfam" id="PF05193">
    <property type="entry name" value="Peptidase_M16_C"/>
    <property type="match status" value="1"/>
</dbReference>
<dbReference type="EMBL" id="RJJX01000007">
    <property type="protein sequence ID" value="RUT78641.1"/>
    <property type="molecule type" value="Genomic_DNA"/>
</dbReference>
<protein>
    <submittedName>
        <fullName evidence="3">Insulinase family protein</fullName>
    </submittedName>
</protein>
<dbReference type="PANTHER" id="PTHR11851:SF224">
    <property type="entry name" value="PROCESSING PROTEASE"/>
    <property type="match status" value="1"/>
</dbReference>
<reference evidence="3 4" key="1">
    <citation type="submission" date="2018-11" db="EMBL/GenBank/DDBJ databases">
        <title>Parancylomarina longa gen. nov., sp. nov., isolated from sediments of southern Okinawa.</title>
        <authorList>
            <person name="Fu T."/>
        </authorList>
    </citation>
    <scope>NUCLEOTIDE SEQUENCE [LARGE SCALE GENOMIC DNA]</scope>
    <source>
        <strain evidence="3 4">T3-2 S1-C</strain>
    </source>
</reference>
<proteinExistence type="predicted"/>
<accession>A0A434AVZ3</accession>
<dbReference type="Gene3D" id="3.30.830.10">
    <property type="entry name" value="Metalloenzyme, LuxS/M16 peptidase-like"/>
    <property type="match status" value="2"/>
</dbReference>
<evidence type="ECO:0000256" key="1">
    <source>
        <dbReference type="SAM" id="SignalP"/>
    </source>
</evidence>
<dbReference type="OrthoDB" id="9811314at2"/>
<evidence type="ECO:0000313" key="4">
    <source>
        <dbReference type="Proteomes" id="UP000282985"/>
    </source>
</evidence>
<evidence type="ECO:0000313" key="3">
    <source>
        <dbReference type="EMBL" id="RUT78641.1"/>
    </source>
</evidence>
<feature type="chain" id="PRO_5019469742" evidence="1">
    <location>
        <begin position="23"/>
        <end position="687"/>
    </location>
</feature>
<sequence>MKRLYRLVILSLTLCFALSLQAQVDRTKAPVAGPAPKIQLGNYDTFSLKNGLKVLVVENHKIPKVSFSLSLNIDPIVEGDKSGYISIAGSLLEMGTMTKTAQQIAEEVDFIGADLNSYSKGVYAAGLSKFKDQILQLMADVCLHPSFPKSEFDKLVKQNLTGLQANKTSARYIASNVKDRVLYGKLHPYGDVTTESTIANIELADCENYYNTYFKPNVAILAIVGDITTKEAKKLVKEYFQNWQPSEVPAHKYAIPAMPKGKRVIFSNKDASPQSLVQVINLINLKKGASDVISASVMNAMLGRGFSGLLMKNLREDKAYTYGAYSRLSSDQLVGEFSASSNVRSNVTDSALIQIEYEMNRIRNEKLTQDHLDMTKATLAGDFARSLEKPSTIANFAMSIEKYNLSKDYYATYLEKLAKVSLDDVLAMAQKYVDPENAVYLVVGDRKLKNSLKNISATHEVEEFDNEGEKVVEDPNAIPVGLTSKAILENYINAIGGREKVEAMKDLSLKGDMKMGPMIMNIETIFKGNTKYCMKVMMNGQVMQSVLFDGDKAKIMAMGKETQATEEQLKNFKLEAQMCSELNFDALGFTAKIVGSELIDGEKAYKLEVIDPSGVTQFDFYSSKSGLKVKTIAQQSGKSVIIRYKDYEEVEGIKFPFTTVTSMGPQEMPLTITELKVNKGVEDSVFN</sequence>
<feature type="domain" description="Peptidase M16 C-terminal" evidence="2">
    <location>
        <begin position="201"/>
        <end position="379"/>
    </location>
</feature>
<keyword evidence="1" id="KW-0732">Signal</keyword>
<name>A0A434AVZ3_9BACT</name>
<dbReference type="SUPFAM" id="SSF63411">
    <property type="entry name" value="LuxS/MPP-like metallohydrolase"/>
    <property type="match status" value="2"/>
</dbReference>
<keyword evidence="4" id="KW-1185">Reference proteome</keyword>